<dbReference type="PANTHER" id="PTHR46413">
    <property type="entry name" value="HEAVY METAL-ASSOCIATED ISOPRENYLATED PLANT PROTEIN 6"/>
    <property type="match status" value="1"/>
</dbReference>
<gene>
    <name evidence="4" type="ORF">QVD17_11361</name>
</gene>
<proteinExistence type="predicted"/>
<evidence type="ECO:0000256" key="1">
    <source>
        <dbReference type="ARBA" id="ARBA00004170"/>
    </source>
</evidence>
<feature type="compositionally biased region" description="Basic and acidic residues" evidence="2">
    <location>
        <begin position="100"/>
        <end position="118"/>
    </location>
</feature>
<dbReference type="PROSITE" id="PS50846">
    <property type="entry name" value="HMA_2"/>
    <property type="match status" value="2"/>
</dbReference>
<dbReference type="InterPro" id="IPR044594">
    <property type="entry name" value="HIPP01/3/5/6"/>
</dbReference>
<dbReference type="InterPro" id="IPR036163">
    <property type="entry name" value="HMA_dom_sf"/>
</dbReference>
<accession>A0AAD8KX60</accession>
<evidence type="ECO:0000313" key="5">
    <source>
        <dbReference type="Proteomes" id="UP001229421"/>
    </source>
</evidence>
<feature type="region of interest" description="Disordered" evidence="2">
    <location>
        <begin position="89"/>
        <end position="121"/>
    </location>
</feature>
<keyword evidence="5" id="KW-1185">Reference proteome</keyword>
<dbReference type="PANTHER" id="PTHR46413:SF34">
    <property type="entry name" value="HEAVY METAL-ASSOCIATED ISOPRENYLATED PLANT PROTEIN 3-LIKE"/>
    <property type="match status" value="1"/>
</dbReference>
<name>A0AAD8KX60_TARER</name>
<dbReference type="CDD" id="cd00371">
    <property type="entry name" value="HMA"/>
    <property type="match status" value="2"/>
</dbReference>
<sequence length="276" mass="30783">MAKKKNQSNNNEKEINNDDGNVTVVLKIDMHCEGCAVKIVKSVQSIEGVESVMRRENDWKKITVVGKVDPVELRENVDGKLNRMVELISPATKQQTDGNEEQKKQKKQQADDGKDDSKHKKLPVTTTVLKVPLHCRGCIKKIQKLVRKTEGFMDMSIDKSNNLVTVKGAMDIKLLTAELHDKLKKKAEIVPTNDGGGKKAKSGDGKKTKGGGGDKERKKTGGGGPTMAGYNYTMEYYGGQGEYMYPQYVNRAEYTYNYMHATQMFNDENPNACIVM</sequence>
<comment type="subcellular location">
    <subcellularLocation>
        <location evidence="1">Membrane</location>
        <topology evidence="1">Peripheral membrane protein</topology>
    </subcellularLocation>
</comment>
<dbReference type="GO" id="GO:0009626">
    <property type="term" value="P:plant-type hypersensitive response"/>
    <property type="evidence" value="ECO:0007669"/>
    <property type="project" value="UniProtKB-KW"/>
</dbReference>
<organism evidence="4 5">
    <name type="scientific">Tagetes erecta</name>
    <name type="common">African marigold</name>
    <dbReference type="NCBI Taxonomy" id="13708"/>
    <lineage>
        <taxon>Eukaryota</taxon>
        <taxon>Viridiplantae</taxon>
        <taxon>Streptophyta</taxon>
        <taxon>Embryophyta</taxon>
        <taxon>Tracheophyta</taxon>
        <taxon>Spermatophyta</taxon>
        <taxon>Magnoliopsida</taxon>
        <taxon>eudicotyledons</taxon>
        <taxon>Gunneridae</taxon>
        <taxon>Pentapetalae</taxon>
        <taxon>asterids</taxon>
        <taxon>campanulids</taxon>
        <taxon>Asterales</taxon>
        <taxon>Asteraceae</taxon>
        <taxon>Asteroideae</taxon>
        <taxon>Heliantheae alliance</taxon>
        <taxon>Tageteae</taxon>
        <taxon>Tagetes</taxon>
    </lineage>
</organism>
<dbReference type="AlphaFoldDB" id="A0AAD8KX60"/>
<evidence type="ECO:0000313" key="4">
    <source>
        <dbReference type="EMBL" id="KAK1429158.1"/>
    </source>
</evidence>
<dbReference type="Proteomes" id="UP001229421">
    <property type="component" value="Unassembled WGS sequence"/>
</dbReference>
<dbReference type="InterPro" id="IPR006121">
    <property type="entry name" value="HMA_dom"/>
</dbReference>
<feature type="domain" description="HMA" evidence="3">
    <location>
        <begin position="21"/>
        <end position="89"/>
    </location>
</feature>
<dbReference type="GO" id="GO:0046872">
    <property type="term" value="F:metal ion binding"/>
    <property type="evidence" value="ECO:0007669"/>
    <property type="project" value="InterPro"/>
</dbReference>
<dbReference type="EMBL" id="JAUHHV010000003">
    <property type="protein sequence ID" value="KAK1429158.1"/>
    <property type="molecule type" value="Genomic_DNA"/>
</dbReference>
<dbReference type="GO" id="GO:0016020">
    <property type="term" value="C:membrane"/>
    <property type="evidence" value="ECO:0007669"/>
    <property type="project" value="UniProtKB-SubCell"/>
</dbReference>
<feature type="region of interest" description="Disordered" evidence="2">
    <location>
        <begin position="188"/>
        <end position="224"/>
    </location>
</feature>
<protein>
    <recommendedName>
        <fullName evidence="3">HMA domain-containing protein</fullName>
    </recommendedName>
</protein>
<evidence type="ECO:0000259" key="3">
    <source>
        <dbReference type="PROSITE" id="PS50846"/>
    </source>
</evidence>
<dbReference type="SUPFAM" id="SSF55008">
    <property type="entry name" value="HMA, heavy metal-associated domain"/>
    <property type="match status" value="2"/>
</dbReference>
<dbReference type="Gene3D" id="3.30.70.100">
    <property type="match status" value="2"/>
</dbReference>
<evidence type="ECO:0000256" key="2">
    <source>
        <dbReference type="SAM" id="MobiDB-lite"/>
    </source>
</evidence>
<dbReference type="Pfam" id="PF00403">
    <property type="entry name" value="HMA"/>
    <property type="match status" value="2"/>
</dbReference>
<reference evidence="4" key="1">
    <citation type="journal article" date="2023" name="bioRxiv">
        <title>Improved chromosome-level genome assembly for marigold (Tagetes erecta).</title>
        <authorList>
            <person name="Jiang F."/>
            <person name="Yuan L."/>
            <person name="Wang S."/>
            <person name="Wang H."/>
            <person name="Xu D."/>
            <person name="Wang A."/>
            <person name="Fan W."/>
        </authorList>
    </citation>
    <scope>NUCLEOTIDE SEQUENCE</scope>
    <source>
        <strain evidence="4">WSJ</strain>
        <tissue evidence="4">Leaf</tissue>
    </source>
</reference>
<comment type="caution">
    <text evidence="4">The sequence shown here is derived from an EMBL/GenBank/DDBJ whole genome shotgun (WGS) entry which is preliminary data.</text>
</comment>
<feature type="compositionally biased region" description="Basic and acidic residues" evidence="2">
    <location>
        <begin position="201"/>
        <end position="219"/>
    </location>
</feature>
<feature type="domain" description="HMA" evidence="3">
    <location>
        <begin position="124"/>
        <end position="191"/>
    </location>
</feature>